<organism evidence="2 3">
    <name type="scientific">Clunio marinus</name>
    <dbReference type="NCBI Taxonomy" id="568069"/>
    <lineage>
        <taxon>Eukaryota</taxon>
        <taxon>Metazoa</taxon>
        <taxon>Ecdysozoa</taxon>
        <taxon>Arthropoda</taxon>
        <taxon>Hexapoda</taxon>
        <taxon>Insecta</taxon>
        <taxon>Pterygota</taxon>
        <taxon>Neoptera</taxon>
        <taxon>Endopterygota</taxon>
        <taxon>Diptera</taxon>
        <taxon>Nematocera</taxon>
        <taxon>Chironomoidea</taxon>
        <taxon>Chironomidae</taxon>
        <taxon>Clunio</taxon>
    </lineage>
</organism>
<evidence type="ECO:0000313" key="3">
    <source>
        <dbReference type="Proteomes" id="UP000183832"/>
    </source>
</evidence>
<gene>
    <name evidence="2" type="ORF">CLUMA_CG013783</name>
</gene>
<keyword evidence="1" id="KW-0472">Membrane</keyword>
<keyword evidence="3" id="KW-1185">Reference proteome</keyword>
<dbReference type="EMBL" id="CVRI01000054">
    <property type="protein sequence ID" value="CRL00522.1"/>
    <property type="molecule type" value="Genomic_DNA"/>
</dbReference>
<reference evidence="2 3" key="1">
    <citation type="submission" date="2015-04" db="EMBL/GenBank/DDBJ databases">
        <authorList>
            <person name="Syromyatnikov M.Y."/>
            <person name="Popov V.N."/>
        </authorList>
    </citation>
    <scope>NUCLEOTIDE SEQUENCE [LARGE SCALE GENOMIC DNA]</scope>
</reference>
<dbReference type="AlphaFoldDB" id="A0A1J1IL84"/>
<protein>
    <submittedName>
        <fullName evidence="2">CLUMA_CG013783, isoform A</fullName>
    </submittedName>
</protein>
<feature type="transmembrane region" description="Helical" evidence="1">
    <location>
        <begin position="22"/>
        <end position="40"/>
    </location>
</feature>
<keyword evidence="1" id="KW-0812">Transmembrane</keyword>
<evidence type="ECO:0000313" key="2">
    <source>
        <dbReference type="EMBL" id="CRL00522.1"/>
    </source>
</evidence>
<accession>A0A1J1IL84</accession>
<proteinExistence type="predicted"/>
<evidence type="ECO:0000256" key="1">
    <source>
        <dbReference type="SAM" id="Phobius"/>
    </source>
</evidence>
<dbReference type="Proteomes" id="UP000183832">
    <property type="component" value="Unassembled WGS sequence"/>
</dbReference>
<sequence>MISWSEREIYEPLDNLLAYGNFLSYIINSTLFTNASVVGISKRMRDEEVRFMKQNKLLHLYLAFKARLICKN</sequence>
<keyword evidence="1" id="KW-1133">Transmembrane helix</keyword>
<name>A0A1J1IL84_9DIPT</name>